<name>A0A368Y0N8_9BURK</name>
<protein>
    <recommendedName>
        <fullName evidence="3">Transposase IS116/IS110/IS902 family protein</fullName>
    </recommendedName>
</protein>
<dbReference type="Proteomes" id="UP000252884">
    <property type="component" value="Unassembled WGS sequence"/>
</dbReference>
<accession>A0A368Y0N8</accession>
<sequence>MAGRILTKRGDDYLRTLLIQGAKSAVMSAAKRSDRISQWLVQLKERVGWQKAVVALANKNARILWAVLTREGVTIQTMCPRYRRRARSRCRHPCKSIP</sequence>
<evidence type="ECO:0000313" key="2">
    <source>
        <dbReference type="Proteomes" id="UP000252884"/>
    </source>
</evidence>
<dbReference type="EMBL" id="QPJK01000004">
    <property type="protein sequence ID" value="RCW71814.1"/>
    <property type="molecule type" value="Genomic_DNA"/>
</dbReference>
<keyword evidence="2" id="KW-1185">Reference proteome</keyword>
<comment type="caution">
    <text evidence="1">The sequence shown here is derived from an EMBL/GenBank/DDBJ whole genome shotgun (WGS) entry which is preliminary data.</text>
</comment>
<gene>
    <name evidence="1" type="ORF">DES41_104634</name>
</gene>
<evidence type="ECO:0000313" key="1">
    <source>
        <dbReference type="EMBL" id="RCW71814.1"/>
    </source>
</evidence>
<dbReference type="AlphaFoldDB" id="A0A368Y0N8"/>
<evidence type="ECO:0008006" key="3">
    <source>
        <dbReference type="Google" id="ProtNLM"/>
    </source>
</evidence>
<organism evidence="1 2">
    <name type="scientific">Pseudorhodoferax soli</name>
    <dbReference type="NCBI Taxonomy" id="545864"/>
    <lineage>
        <taxon>Bacteria</taxon>
        <taxon>Pseudomonadati</taxon>
        <taxon>Pseudomonadota</taxon>
        <taxon>Betaproteobacteria</taxon>
        <taxon>Burkholderiales</taxon>
        <taxon>Comamonadaceae</taxon>
    </lineage>
</organism>
<reference evidence="1 2" key="1">
    <citation type="submission" date="2018-07" db="EMBL/GenBank/DDBJ databases">
        <title>Genomic Encyclopedia of Type Strains, Phase IV (KMG-IV): sequencing the most valuable type-strain genomes for metagenomic binning, comparative biology and taxonomic classification.</title>
        <authorList>
            <person name="Goeker M."/>
        </authorList>
    </citation>
    <scope>NUCLEOTIDE SEQUENCE [LARGE SCALE GENOMIC DNA]</scope>
    <source>
        <strain evidence="1 2">DSM 21634</strain>
    </source>
</reference>
<proteinExistence type="predicted"/>